<dbReference type="InterPro" id="IPR036250">
    <property type="entry name" value="AcylCo_DH-like_C"/>
</dbReference>
<dbReference type="InterPro" id="IPR009075">
    <property type="entry name" value="AcylCo_DH/oxidase_C"/>
</dbReference>
<dbReference type="Pfam" id="PF02770">
    <property type="entry name" value="Acyl-CoA_dh_M"/>
    <property type="match status" value="1"/>
</dbReference>
<dbReference type="GO" id="GO:0003995">
    <property type="term" value="F:acyl-CoA dehydrogenase activity"/>
    <property type="evidence" value="ECO:0007669"/>
    <property type="project" value="TreeGrafter"/>
</dbReference>
<evidence type="ECO:0000313" key="11">
    <source>
        <dbReference type="EMBL" id="KAK3233931.1"/>
    </source>
</evidence>
<dbReference type="InterPro" id="IPR037069">
    <property type="entry name" value="AcylCoA_DH/ox_N_sf"/>
</dbReference>
<evidence type="ECO:0000256" key="1">
    <source>
        <dbReference type="ARBA" id="ARBA00001974"/>
    </source>
</evidence>
<evidence type="ECO:0000259" key="8">
    <source>
        <dbReference type="Pfam" id="PF00441"/>
    </source>
</evidence>
<feature type="region of interest" description="Disordered" evidence="7">
    <location>
        <begin position="1"/>
        <end position="24"/>
    </location>
</feature>
<dbReference type="GO" id="GO:0005737">
    <property type="term" value="C:cytoplasm"/>
    <property type="evidence" value="ECO:0007669"/>
    <property type="project" value="TreeGrafter"/>
</dbReference>
<reference evidence="11" key="2">
    <citation type="submission" date="2023-06" db="EMBL/GenBank/DDBJ databases">
        <title>Long-read-based genome assembly of the green algal bacterivore Cymbomonas tetramitiformis.</title>
        <authorList>
            <person name="Gyaltshen Y."/>
            <person name="Rozenberg A."/>
            <person name="Paasch A."/>
            <person name="Burns J.A."/>
            <person name="Warring S."/>
            <person name="Larson R."/>
            <person name="Maurer-Alcala X."/>
            <person name="Dacks J."/>
            <person name="Kim E."/>
        </authorList>
    </citation>
    <scope>NUCLEOTIDE SEQUENCE</scope>
    <source>
        <strain evidence="11">PLY_AMNH</strain>
    </source>
</reference>
<dbReference type="PANTHER" id="PTHR48083">
    <property type="entry name" value="MEDIUM-CHAIN SPECIFIC ACYL-COA DEHYDROGENASE, MITOCHONDRIAL-RELATED"/>
    <property type="match status" value="1"/>
</dbReference>
<dbReference type="SUPFAM" id="SSF47203">
    <property type="entry name" value="Acyl-CoA dehydrogenase C-terminal domain-like"/>
    <property type="match status" value="1"/>
</dbReference>
<protein>
    <recommendedName>
        <fullName evidence="14">Acyl-CoA dehydrogenase</fullName>
    </recommendedName>
</protein>
<comment type="cofactor">
    <cofactor evidence="1 6">
        <name>FAD</name>
        <dbReference type="ChEBI" id="CHEBI:57692"/>
    </cofactor>
</comment>
<dbReference type="Gene3D" id="1.10.540.10">
    <property type="entry name" value="Acyl-CoA dehydrogenase/oxidase, N-terminal domain"/>
    <property type="match status" value="1"/>
</dbReference>
<keyword evidence="4 6" id="KW-0274">FAD</keyword>
<dbReference type="PANTHER" id="PTHR48083:SF28">
    <property type="entry name" value="ACYL-COA DEHYDROGENASE FAMILY PROTEIN (AFU_ORTHOLOGUE AFUA_6G10880)-RELATED"/>
    <property type="match status" value="1"/>
</dbReference>
<dbReference type="Gene3D" id="2.40.110.10">
    <property type="entry name" value="Butyryl-CoA Dehydrogenase, subunit A, domain 2"/>
    <property type="match status" value="1"/>
</dbReference>
<dbReference type="Proteomes" id="UP001190700">
    <property type="component" value="Unassembled WGS sequence"/>
</dbReference>
<evidence type="ECO:0000313" key="13">
    <source>
        <dbReference type="Proteomes" id="UP001190700"/>
    </source>
</evidence>
<feature type="domain" description="Acyl-CoA oxidase/dehydrogenase middle" evidence="9">
    <location>
        <begin position="185"/>
        <end position="279"/>
    </location>
</feature>
<evidence type="ECO:0000256" key="4">
    <source>
        <dbReference type="ARBA" id="ARBA00022827"/>
    </source>
</evidence>
<keyword evidence="3 6" id="KW-0285">Flavoprotein</keyword>
<dbReference type="Pfam" id="PF02771">
    <property type="entry name" value="Acyl-CoA_dh_N"/>
    <property type="match status" value="1"/>
</dbReference>
<evidence type="ECO:0000259" key="10">
    <source>
        <dbReference type="Pfam" id="PF02771"/>
    </source>
</evidence>
<comment type="similarity">
    <text evidence="2 6">Belongs to the acyl-CoA dehydrogenase family.</text>
</comment>
<dbReference type="GO" id="GO:0033539">
    <property type="term" value="P:fatty acid beta-oxidation using acyl-CoA dehydrogenase"/>
    <property type="evidence" value="ECO:0007669"/>
    <property type="project" value="TreeGrafter"/>
</dbReference>
<evidence type="ECO:0000256" key="5">
    <source>
        <dbReference type="ARBA" id="ARBA00023002"/>
    </source>
</evidence>
<dbReference type="GO" id="GO:0050660">
    <property type="term" value="F:flavin adenine dinucleotide binding"/>
    <property type="evidence" value="ECO:0007669"/>
    <property type="project" value="InterPro"/>
</dbReference>
<dbReference type="Gene3D" id="1.20.140.10">
    <property type="entry name" value="Butyryl-CoA Dehydrogenase, subunit A, domain 3"/>
    <property type="match status" value="1"/>
</dbReference>
<dbReference type="AlphaFoldDB" id="A0AAE0EMM0"/>
<evidence type="ECO:0008006" key="14">
    <source>
        <dbReference type="Google" id="ProtNLM"/>
    </source>
</evidence>
<dbReference type="EMBL" id="LGRX02035601">
    <property type="protein sequence ID" value="KAK3233931.1"/>
    <property type="molecule type" value="Genomic_DNA"/>
</dbReference>
<sequence>MDVGGLKESQWTSLSDRSGPTETPVMVMDANFEPESFGDKTAFGDPYWYRESFKSPYYNQSHHVFRAKVREYVEKEIMPFCHEWDEKKAVPVRDLLQKAAATGWLPAILGQPWPQEYAPNTFGHDIDYFHELILHDELSRCASGGVLWGLAGGMGIGLPPVYKFADKALKDKVVPDVLAGKKIICLAITEPYAGSDVANLRCTAEKTPCGQFYVVNGEKKWITNGVFADYFTVAVRTGGKGMNGVSLLLVERSEGVETKQMDCMGVWSSGTTYVTFTDVKVPVSNLIGQENAGFQYIMLNFNHERWCLAAQASRFARVCLEESIKYASKRRTFGKKLVDHQVIRWKIAEMARQCEACHALVEQVTYQMNSMGPEESMMRLGGDTALLKVQATKTFEYCAREAAQIFGGASYVRGGQGEKIERLYREVRAYAIPGGSEEIMLDLGVRQSMKMAKL</sequence>
<feature type="compositionally biased region" description="Polar residues" evidence="7">
    <location>
        <begin position="9"/>
        <end position="21"/>
    </location>
</feature>
<evidence type="ECO:0000256" key="6">
    <source>
        <dbReference type="RuleBase" id="RU362125"/>
    </source>
</evidence>
<evidence type="ECO:0000256" key="3">
    <source>
        <dbReference type="ARBA" id="ARBA00022630"/>
    </source>
</evidence>
<evidence type="ECO:0000256" key="2">
    <source>
        <dbReference type="ARBA" id="ARBA00009347"/>
    </source>
</evidence>
<accession>A0AAE0EMM0</accession>
<evidence type="ECO:0000256" key="7">
    <source>
        <dbReference type="SAM" id="MobiDB-lite"/>
    </source>
</evidence>
<comment type="caution">
    <text evidence="11">The sequence shown here is derived from an EMBL/GenBank/DDBJ whole genome shotgun (WGS) entry which is preliminary data.</text>
</comment>
<name>A0AAE0EMM0_9CHLO</name>
<dbReference type="InterPro" id="IPR046373">
    <property type="entry name" value="Acyl-CoA_Oxase/DH_mid-dom_sf"/>
</dbReference>
<dbReference type="SUPFAM" id="SSF56645">
    <property type="entry name" value="Acyl-CoA dehydrogenase NM domain-like"/>
    <property type="match status" value="1"/>
</dbReference>
<dbReference type="Pfam" id="PF00441">
    <property type="entry name" value="Acyl-CoA_dh_1"/>
    <property type="match status" value="1"/>
</dbReference>
<feature type="domain" description="Acyl-CoA dehydrogenase/oxidase C-terminal" evidence="8">
    <location>
        <begin position="291"/>
        <end position="447"/>
    </location>
</feature>
<keyword evidence="5 6" id="KW-0560">Oxidoreductase</keyword>
<evidence type="ECO:0000259" key="9">
    <source>
        <dbReference type="Pfam" id="PF02770"/>
    </source>
</evidence>
<gene>
    <name evidence="12" type="ORF">CYMTET_40827</name>
    <name evidence="11" type="ORF">CYMTET_55796</name>
</gene>
<dbReference type="InterPro" id="IPR009100">
    <property type="entry name" value="AcylCoA_DH/oxidase_NM_dom_sf"/>
</dbReference>
<feature type="domain" description="Acyl-CoA dehydrogenase/oxidase N-terminal" evidence="10">
    <location>
        <begin position="60"/>
        <end position="181"/>
    </location>
</feature>
<dbReference type="InterPro" id="IPR013786">
    <property type="entry name" value="AcylCoA_DH/ox_N"/>
</dbReference>
<dbReference type="EMBL" id="LGRX02027150">
    <property type="protein sequence ID" value="KAK3249758.1"/>
    <property type="molecule type" value="Genomic_DNA"/>
</dbReference>
<proteinExistence type="inferred from homology"/>
<organism evidence="11 13">
    <name type="scientific">Cymbomonas tetramitiformis</name>
    <dbReference type="NCBI Taxonomy" id="36881"/>
    <lineage>
        <taxon>Eukaryota</taxon>
        <taxon>Viridiplantae</taxon>
        <taxon>Chlorophyta</taxon>
        <taxon>Pyramimonadophyceae</taxon>
        <taxon>Pyramimonadales</taxon>
        <taxon>Pyramimonadaceae</taxon>
        <taxon>Cymbomonas</taxon>
    </lineage>
</organism>
<evidence type="ECO:0000313" key="12">
    <source>
        <dbReference type="EMBL" id="KAK3249758.1"/>
    </source>
</evidence>
<dbReference type="InterPro" id="IPR006091">
    <property type="entry name" value="Acyl-CoA_Oxase/DH_mid-dom"/>
</dbReference>
<reference evidence="11 13" key="1">
    <citation type="journal article" date="2015" name="Genome Biol. Evol.">
        <title>Comparative Genomics of a Bacterivorous Green Alga Reveals Evolutionary Causalities and Consequences of Phago-Mixotrophic Mode of Nutrition.</title>
        <authorList>
            <person name="Burns J.A."/>
            <person name="Paasch A."/>
            <person name="Narechania A."/>
            <person name="Kim E."/>
        </authorList>
    </citation>
    <scope>NUCLEOTIDE SEQUENCE [LARGE SCALE GENOMIC DNA]</scope>
    <source>
        <strain evidence="11">PLY_AMNH</strain>
    </source>
</reference>
<dbReference type="InterPro" id="IPR050741">
    <property type="entry name" value="Acyl-CoA_dehydrogenase"/>
</dbReference>
<keyword evidence="13" id="KW-1185">Reference proteome</keyword>